<comment type="similarity">
    <text evidence="1">Belongs to the peptidase M20A family.</text>
</comment>
<dbReference type="Pfam" id="PF07687">
    <property type="entry name" value="M20_dimer"/>
    <property type="match status" value="1"/>
</dbReference>
<dbReference type="PANTHER" id="PTHR45962:SF1">
    <property type="entry name" value="N-FATTY-ACYL-AMINO ACID SYNTHASE_HYDROLASE PM20D1"/>
    <property type="match status" value="1"/>
</dbReference>
<gene>
    <name evidence="7" type="ORF">COW36_23535</name>
</gene>
<evidence type="ECO:0000256" key="1">
    <source>
        <dbReference type="ARBA" id="ARBA00006247"/>
    </source>
</evidence>
<dbReference type="Gene3D" id="3.30.70.360">
    <property type="match status" value="1"/>
</dbReference>
<accession>A0A2M7FYY7</accession>
<evidence type="ECO:0000256" key="2">
    <source>
        <dbReference type="ARBA" id="ARBA00022670"/>
    </source>
</evidence>
<dbReference type="InterPro" id="IPR047177">
    <property type="entry name" value="Pept_M20A"/>
</dbReference>
<dbReference type="SUPFAM" id="SSF53187">
    <property type="entry name" value="Zn-dependent exopeptidases"/>
    <property type="match status" value="1"/>
</dbReference>
<dbReference type="GO" id="GO:0046872">
    <property type="term" value="F:metal ion binding"/>
    <property type="evidence" value="ECO:0007669"/>
    <property type="project" value="UniProtKB-KW"/>
</dbReference>
<evidence type="ECO:0000256" key="5">
    <source>
        <dbReference type="ARBA" id="ARBA00022833"/>
    </source>
</evidence>
<dbReference type="PANTHER" id="PTHR45962">
    <property type="entry name" value="N-FATTY-ACYL-AMINO ACID SYNTHASE/HYDROLASE PM20D1"/>
    <property type="match status" value="1"/>
</dbReference>
<dbReference type="PIRSF" id="PIRSF036696">
    <property type="entry name" value="ACY-1"/>
    <property type="match status" value="1"/>
</dbReference>
<dbReference type="AlphaFoldDB" id="A0A2M7FYY7"/>
<dbReference type="InterPro" id="IPR002933">
    <property type="entry name" value="Peptidase_M20"/>
</dbReference>
<dbReference type="Gene3D" id="1.10.150.900">
    <property type="match status" value="1"/>
</dbReference>
<evidence type="ECO:0000256" key="4">
    <source>
        <dbReference type="ARBA" id="ARBA00022801"/>
    </source>
</evidence>
<dbReference type="GO" id="GO:0008233">
    <property type="term" value="F:peptidase activity"/>
    <property type="evidence" value="ECO:0007669"/>
    <property type="project" value="UniProtKB-KW"/>
</dbReference>
<keyword evidence="2" id="KW-0645">Protease</keyword>
<sequence length="492" mass="53596">MDLKDQMNKRALFLSIGAAFMLLTAVLTFHTLQTPSHQLVSPPSFTQDPAPSAQMAERLSHAIQFATVSGEGSQKQVEFTKLHAFLAQAFPLTFQILKPERVNQSSLLIHVPGLAPEQPAALFLAHLDVVPVEKGTENLWQAPPFSGRIQAGHIWGRGAIDDKQSALALLEAIEAMLKAGIKPKRSIYLAFGHDEEIGGQQGAAAIAKTLQKRKLNCGFSLDEGLVIVPGNMIGMKPPIALIGISEKGYLSVDLSVAQAGGHASMPPAESNIQILAQALVRLQKNPFPARLSAAAQAMFAWLAPEMPGLSKVVLTNLWLFQPLLLKQLSAKPSTSALIHTTVAPTMLVGSPKENILPAQAKATLNLRLLPGDTQAQVLAKLRQKIADPRVKIDPHPGFSSEAAPESEIEGNEFQLLHQTIREVFPEARVAPSLVLAGTDSRHYQKLCKNQYRFQPVYLNTEDLNRIHGSNERIAITAHAQASRFYFKLMQNL</sequence>
<dbReference type="GO" id="GO:0006508">
    <property type="term" value="P:proteolysis"/>
    <property type="evidence" value="ECO:0007669"/>
    <property type="project" value="UniProtKB-KW"/>
</dbReference>
<dbReference type="Pfam" id="PF01546">
    <property type="entry name" value="Peptidase_M20"/>
    <property type="match status" value="1"/>
</dbReference>
<reference evidence="7 8" key="1">
    <citation type="submission" date="2017-09" db="EMBL/GenBank/DDBJ databases">
        <title>Depth-based differentiation of microbial function through sediment-hosted aquifers and enrichment of novel symbionts in the deep terrestrial subsurface.</title>
        <authorList>
            <person name="Probst A.J."/>
            <person name="Ladd B."/>
            <person name="Jarett J.K."/>
            <person name="Geller-Mcgrath D.E."/>
            <person name="Sieber C.M."/>
            <person name="Emerson J.B."/>
            <person name="Anantharaman K."/>
            <person name="Thomas B.C."/>
            <person name="Malmstrom R."/>
            <person name="Stieglmeier M."/>
            <person name="Klingl A."/>
            <person name="Woyke T."/>
            <person name="Ryan C.M."/>
            <person name="Banfield J.F."/>
        </authorList>
    </citation>
    <scope>NUCLEOTIDE SEQUENCE [LARGE SCALE GENOMIC DNA]</scope>
    <source>
        <strain evidence="7">CG17_big_fil_post_rev_8_21_14_2_50_48_46</strain>
    </source>
</reference>
<dbReference type="Gene3D" id="3.40.630.10">
    <property type="entry name" value="Zn peptidases"/>
    <property type="match status" value="1"/>
</dbReference>
<name>A0A2M7FYY7_9BACT</name>
<dbReference type="FunFam" id="1.10.150.900:FF:000003">
    <property type="entry name" value="N-fatty-acyl-amino acid synthase/hydrolase PM20D1"/>
    <property type="match status" value="1"/>
</dbReference>
<dbReference type="SUPFAM" id="SSF55031">
    <property type="entry name" value="Bacterial exopeptidase dimerisation domain"/>
    <property type="match status" value="1"/>
</dbReference>
<feature type="domain" description="Peptidase M20 dimerisation" evidence="6">
    <location>
        <begin position="244"/>
        <end position="388"/>
    </location>
</feature>
<dbReference type="Proteomes" id="UP000231019">
    <property type="component" value="Unassembled WGS sequence"/>
</dbReference>
<evidence type="ECO:0000259" key="6">
    <source>
        <dbReference type="Pfam" id="PF07687"/>
    </source>
</evidence>
<dbReference type="InterPro" id="IPR011650">
    <property type="entry name" value="Peptidase_M20_dimer"/>
</dbReference>
<keyword evidence="4" id="KW-0378">Hydrolase</keyword>
<keyword evidence="5" id="KW-0862">Zinc</keyword>
<keyword evidence="3" id="KW-0479">Metal-binding</keyword>
<proteinExistence type="inferred from homology"/>
<organism evidence="7 8">
    <name type="scientific">bacterium (Candidatus Blackallbacteria) CG17_big_fil_post_rev_8_21_14_2_50_48_46</name>
    <dbReference type="NCBI Taxonomy" id="2014261"/>
    <lineage>
        <taxon>Bacteria</taxon>
        <taxon>Candidatus Blackallbacteria</taxon>
    </lineage>
</organism>
<evidence type="ECO:0000313" key="7">
    <source>
        <dbReference type="EMBL" id="PIW14013.1"/>
    </source>
</evidence>
<evidence type="ECO:0000313" key="8">
    <source>
        <dbReference type="Proteomes" id="UP000231019"/>
    </source>
</evidence>
<evidence type="ECO:0000256" key="3">
    <source>
        <dbReference type="ARBA" id="ARBA00022723"/>
    </source>
</evidence>
<dbReference type="InterPro" id="IPR036264">
    <property type="entry name" value="Bact_exopeptidase_dim_dom"/>
</dbReference>
<dbReference type="EMBL" id="PFFQ01000065">
    <property type="protein sequence ID" value="PIW14013.1"/>
    <property type="molecule type" value="Genomic_DNA"/>
</dbReference>
<comment type="caution">
    <text evidence="7">The sequence shown here is derived from an EMBL/GenBank/DDBJ whole genome shotgun (WGS) entry which is preliminary data.</text>
</comment>
<protein>
    <recommendedName>
        <fullName evidence="6">Peptidase M20 dimerisation domain-containing protein</fullName>
    </recommendedName>
</protein>